<dbReference type="PANTHER" id="PTHR30272">
    <property type="entry name" value="3-HYDROXYACYL-[ACYL-CARRIER-PROTEIN] DEHYDRATASE"/>
    <property type="match status" value="1"/>
</dbReference>
<dbReference type="GO" id="GO:0019171">
    <property type="term" value="F:(3R)-hydroxyacyl-[acyl-carrier-protein] dehydratase activity"/>
    <property type="evidence" value="ECO:0007669"/>
    <property type="project" value="UniProtKB-EC"/>
</dbReference>
<gene>
    <name evidence="9 10" type="primary">fabZ</name>
    <name evidence="10" type="ORF">MORIYA_3601</name>
</gene>
<protein>
    <recommendedName>
        <fullName evidence="9">3-hydroxyacyl-[acyl-carrier-protein] dehydratase FabZ</fullName>
        <ecNumber evidence="9">4.2.1.59</ecNumber>
    </recommendedName>
    <alternativeName>
        <fullName evidence="9">(3R)-hydroxymyristoyl-[acyl-carrier-protein] dehydratase</fullName>
        <shortName evidence="9">(3R)-hydroxymyristoyl-ACP dehydrase</shortName>
    </alternativeName>
    <alternativeName>
        <fullName evidence="9">Beta-hydroxyacyl-ACP dehydratase</fullName>
    </alternativeName>
</protein>
<evidence type="ECO:0000256" key="4">
    <source>
        <dbReference type="ARBA" id="ARBA00022516"/>
    </source>
</evidence>
<dbReference type="InterPro" id="IPR029069">
    <property type="entry name" value="HotDog_dom_sf"/>
</dbReference>
<keyword evidence="5 9" id="KW-0441">Lipid A biosynthesis</keyword>
<evidence type="ECO:0000256" key="1">
    <source>
        <dbReference type="ARBA" id="ARBA00004496"/>
    </source>
</evidence>
<sequence>MSEQKNTIEIQEIMSLLPHRYPFLLVDRVLDYVPGKSIHAIKNVSINEPQFTGHFPTNPIFPGVLILEALAQASGLLGYKSDGGPADNELYYFAGIDKARFRKPVIPGDVLHLHIELIKERRGIARFTAIAKVDGKVVCDAEIMCARREAK</sequence>
<dbReference type="InterPro" id="IPR010084">
    <property type="entry name" value="FabZ"/>
</dbReference>
<name>A0A330LSV7_9GAMM</name>
<dbReference type="GO" id="GO:0009245">
    <property type="term" value="P:lipid A biosynthetic process"/>
    <property type="evidence" value="ECO:0007669"/>
    <property type="project" value="UniProtKB-UniRule"/>
</dbReference>
<dbReference type="Proteomes" id="UP000250163">
    <property type="component" value="Chromosome MORIYA"/>
</dbReference>
<dbReference type="EMBL" id="LS483250">
    <property type="protein sequence ID" value="SQD80054.1"/>
    <property type="molecule type" value="Genomic_DNA"/>
</dbReference>
<reference evidence="11" key="1">
    <citation type="submission" date="2018-05" db="EMBL/GenBank/DDBJ databases">
        <authorList>
            <person name="Cea G.-C."/>
            <person name="William W."/>
        </authorList>
    </citation>
    <scope>NUCLEOTIDE SEQUENCE [LARGE SCALE GENOMIC DNA]</scope>
    <source>
        <strain evidence="11">DB21MT 5</strain>
    </source>
</reference>
<proteinExistence type="inferred from homology"/>
<dbReference type="Pfam" id="PF07977">
    <property type="entry name" value="FabA"/>
    <property type="match status" value="1"/>
</dbReference>
<keyword evidence="6 9" id="KW-0443">Lipid metabolism</keyword>
<comment type="subcellular location">
    <subcellularLocation>
        <location evidence="1 9">Cytoplasm</location>
    </subcellularLocation>
</comment>
<dbReference type="FunFam" id="3.10.129.10:FF:000001">
    <property type="entry name" value="3-hydroxyacyl-[acyl-carrier-protein] dehydratase FabZ"/>
    <property type="match status" value="1"/>
</dbReference>
<evidence type="ECO:0000256" key="8">
    <source>
        <dbReference type="ARBA" id="ARBA00025049"/>
    </source>
</evidence>
<dbReference type="PANTHER" id="PTHR30272:SF1">
    <property type="entry name" value="3-HYDROXYACYL-[ACYL-CARRIER-PROTEIN] DEHYDRATASE"/>
    <property type="match status" value="1"/>
</dbReference>
<evidence type="ECO:0000256" key="7">
    <source>
        <dbReference type="ARBA" id="ARBA00023239"/>
    </source>
</evidence>
<dbReference type="KEGG" id="mya:MORIYA_3601"/>
<dbReference type="SUPFAM" id="SSF54637">
    <property type="entry name" value="Thioesterase/thiol ester dehydrase-isomerase"/>
    <property type="match status" value="1"/>
</dbReference>
<evidence type="ECO:0000256" key="3">
    <source>
        <dbReference type="ARBA" id="ARBA00022490"/>
    </source>
</evidence>
<dbReference type="AlphaFoldDB" id="A0A330LSV7"/>
<dbReference type="OrthoDB" id="9772788at2"/>
<dbReference type="CDD" id="cd01288">
    <property type="entry name" value="FabZ"/>
    <property type="match status" value="1"/>
</dbReference>
<organism evidence="10 11">
    <name type="scientific">Moritella yayanosii</name>
    <dbReference type="NCBI Taxonomy" id="69539"/>
    <lineage>
        <taxon>Bacteria</taxon>
        <taxon>Pseudomonadati</taxon>
        <taxon>Pseudomonadota</taxon>
        <taxon>Gammaproteobacteria</taxon>
        <taxon>Alteromonadales</taxon>
        <taxon>Moritellaceae</taxon>
        <taxon>Moritella</taxon>
    </lineage>
</organism>
<dbReference type="InterPro" id="IPR013114">
    <property type="entry name" value="FabA_FabZ"/>
</dbReference>
<evidence type="ECO:0000256" key="9">
    <source>
        <dbReference type="HAMAP-Rule" id="MF_00406"/>
    </source>
</evidence>
<evidence type="ECO:0000313" key="10">
    <source>
        <dbReference type="EMBL" id="SQD80054.1"/>
    </source>
</evidence>
<keyword evidence="3 9" id="KW-0963">Cytoplasm</keyword>
<feature type="active site" evidence="9">
    <location>
        <position position="54"/>
    </location>
</feature>
<comment type="catalytic activity">
    <reaction evidence="9">
        <text>a (3R)-hydroxyacyl-[ACP] = a (2E)-enoyl-[ACP] + H2O</text>
        <dbReference type="Rhea" id="RHEA:13097"/>
        <dbReference type="Rhea" id="RHEA-COMP:9925"/>
        <dbReference type="Rhea" id="RHEA-COMP:9945"/>
        <dbReference type="ChEBI" id="CHEBI:15377"/>
        <dbReference type="ChEBI" id="CHEBI:78784"/>
        <dbReference type="ChEBI" id="CHEBI:78827"/>
        <dbReference type="EC" id="4.2.1.59"/>
    </reaction>
</comment>
<dbReference type="GO" id="GO:0016020">
    <property type="term" value="C:membrane"/>
    <property type="evidence" value="ECO:0007669"/>
    <property type="project" value="GOC"/>
</dbReference>
<comment type="similarity">
    <text evidence="2 9">Belongs to the thioester dehydratase family. FabZ subfamily.</text>
</comment>
<comment type="function">
    <text evidence="8 9">Involved in unsaturated fatty acids biosynthesis. Catalyzes the dehydration of short chain beta-hydroxyacyl-ACPs and long chain saturated and unsaturated beta-hydroxyacyl-ACPs.</text>
</comment>
<dbReference type="NCBIfam" id="TIGR01750">
    <property type="entry name" value="fabZ"/>
    <property type="match status" value="1"/>
</dbReference>
<dbReference type="EC" id="4.2.1.59" evidence="9"/>
<evidence type="ECO:0000313" key="11">
    <source>
        <dbReference type="Proteomes" id="UP000250163"/>
    </source>
</evidence>
<keyword evidence="7 9" id="KW-0456">Lyase</keyword>
<dbReference type="GO" id="GO:0005737">
    <property type="term" value="C:cytoplasm"/>
    <property type="evidence" value="ECO:0007669"/>
    <property type="project" value="UniProtKB-SubCell"/>
</dbReference>
<keyword evidence="11" id="KW-1185">Reference proteome</keyword>
<dbReference type="HAMAP" id="MF_00406">
    <property type="entry name" value="FabZ"/>
    <property type="match status" value="1"/>
</dbReference>
<dbReference type="NCBIfam" id="NF000582">
    <property type="entry name" value="PRK00006.1"/>
    <property type="match status" value="1"/>
</dbReference>
<dbReference type="Gene3D" id="3.10.129.10">
    <property type="entry name" value="Hotdog Thioesterase"/>
    <property type="match status" value="1"/>
</dbReference>
<keyword evidence="4 9" id="KW-0444">Lipid biosynthesis</keyword>
<evidence type="ECO:0000256" key="6">
    <source>
        <dbReference type="ARBA" id="ARBA00023098"/>
    </source>
</evidence>
<evidence type="ECO:0000256" key="5">
    <source>
        <dbReference type="ARBA" id="ARBA00022556"/>
    </source>
</evidence>
<accession>A0A330LSV7</accession>
<dbReference type="GO" id="GO:0006633">
    <property type="term" value="P:fatty acid biosynthetic process"/>
    <property type="evidence" value="ECO:0007669"/>
    <property type="project" value="UniProtKB-UniRule"/>
</dbReference>
<evidence type="ECO:0000256" key="2">
    <source>
        <dbReference type="ARBA" id="ARBA00009174"/>
    </source>
</evidence>